<organism evidence="1 2">
    <name type="scientific">Kitasatospora kazusensis</name>
    <dbReference type="NCBI Taxonomy" id="407974"/>
    <lineage>
        <taxon>Bacteria</taxon>
        <taxon>Bacillati</taxon>
        <taxon>Actinomycetota</taxon>
        <taxon>Actinomycetes</taxon>
        <taxon>Kitasatosporales</taxon>
        <taxon>Streptomycetaceae</taxon>
        <taxon>Kitasatospora</taxon>
    </lineage>
</organism>
<evidence type="ECO:0008006" key="3">
    <source>
        <dbReference type="Google" id="ProtNLM"/>
    </source>
</evidence>
<evidence type="ECO:0000313" key="1">
    <source>
        <dbReference type="EMBL" id="GAA2135966.1"/>
    </source>
</evidence>
<reference evidence="2" key="1">
    <citation type="journal article" date="2019" name="Int. J. Syst. Evol. Microbiol.">
        <title>The Global Catalogue of Microorganisms (GCM) 10K type strain sequencing project: providing services to taxonomists for standard genome sequencing and annotation.</title>
        <authorList>
            <consortium name="The Broad Institute Genomics Platform"/>
            <consortium name="The Broad Institute Genome Sequencing Center for Infectious Disease"/>
            <person name="Wu L."/>
            <person name="Ma J."/>
        </authorList>
    </citation>
    <scope>NUCLEOTIDE SEQUENCE [LARGE SCALE GENOMIC DNA]</scope>
    <source>
        <strain evidence="2">JCM 14560</strain>
    </source>
</reference>
<comment type="caution">
    <text evidence="1">The sequence shown here is derived from an EMBL/GenBank/DDBJ whole genome shotgun (WGS) entry which is preliminary data.</text>
</comment>
<dbReference type="RefSeq" id="WP_344462084.1">
    <property type="nucleotide sequence ID" value="NZ_BAAANT010000006.1"/>
</dbReference>
<dbReference type="Proteomes" id="UP001422759">
    <property type="component" value="Unassembled WGS sequence"/>
</dbReference>
<accession>A0ABP5KVB2</accession>
<gene>
    <name evidence="1" type="ORF">GCM10009760_15100</name>
</gene>
<proteinExistence type="predicted"/>
<protein>
    <recommendedName>
        <fullName evidence="3">Lipocalin-like domain-containing protein</fullName>
    </recommendedName>
</protein>
<evidence type="ECO:0000313" key="2">
    <source>
        <dbReference type="Proteomes" id="UP001422759"/>
    </source>
</evidence>
<dbReference type="EMBL" id="BAAANT010000006">
    <property type="protein sequence ID" value="GAA2135966.1"/>
    <property type="molecule type" value="Genomic_DNA"/>
</dbReference>
<sequence length="64" mass="6788">MPTRPSRSSAAAPSRADHHQGLYAVTGLTADQAAPAQPAKLLLGHWTIETLHHGRDTTFAEDAS</sequence>
<name>A0ABP5KVB2_9ACTN</name>
<keyword evidence="2" id="KW-1185">Reference proteome</keyword>